<gene>
    <name evidence="1" type="ORF">H6F44_19575</name>
</gene>
<evidence type="ECO:0000313" key="1">
    <source>
        <dbReference type="EMBL" id="MBD2152299.1"/>
    </source>
</evidence>
<sequence length="210" mass="21209">MSNAIAKQVWSGFTNPSQIDQSGVFSGCDFLVLNAFGVGSDNFEIAATVAIEVSADTLYLNGAVQVPQAPLGSKEIPLNITGFDTALIVPLPSEATRSDCECRIYLATSYAVNLEIFAVSKKSLCDCKLELDAIQAEIATLRILTGAIGVNAIGQNAVLLATATVTGAGLALPTGGASLSLPPAAGAALSAGSAPLIPILVGAGFSLVGI</sequence>
<name>A0A926Z9X9_9CYAN</name>
<dbReference type="AlphaFoldDB" id="A0A926Z9X9"/>
<organism evidence="1 2">
    <name type="scientific">Pseudanabaena cinerea FACHB-1277</name>
    <dbReference type="NCBI Taxonomy" id="2949581"/>
    <lineage>
        <taxon>Bacteria</taxon>
        <taxon>Bacillati</taxon>
        <taxon>Cyanobacteriota</taxon>
        <taxon>Cyanophyceae</taxon>
        <taxon>Pseudanabaenales</taxon>
        <taxon>Pseudanabaenaceae</taxon>
        <taxon>Pseudanabaena</taxon>
        <taxon>Pseudanabaena cinerea</taxon>
    </lineage>
</organism>
<comment type="caution">
    <text evidence="1">The sequence shown here is derived from an EMBL/GenBank/DDBJ whole genome shotgun (WGS) entry which is preliminary data.</text>
</comment>
<reference evidence="1" key="2">
    <citation type="submission" date="2020-08" db="EMBL/GenBank/DDBJ databases">
        <authorList>
            <person name="Chen M."/>
            <person name="Teng W."/>
            <person name="Zhao L."/>
            <person name="Hu C."/>
            <person name="Zhou Y."/>
            <person name="Han B."/>
            <person name="Song L."/>
            <person name="Shu W."/>
        </authorList>
    </citation>
    <scope>NUCLEOTIDE SEQUENCE</scope>
    <source>
        <strain evidence="1">FACHB-1277</strain>
    </source>
</reference>
<protein>
    <submittedName>
        <fullName evidence="1">Uncharacterized protein</fullName>
    </submittedName>
</protein>
<accession>A0A926Z9X9</accession>
<evidence type="ECO:0000313" key="2">
    <source>
        <dbReference type="Proteomes" id="UP000631421"/>
    </source>
</evidence>
<proteinExistence type="predicted"/>
<reference evidence="1" key="1">
    <citation type="journal article" date="2015" name="ISME J.">
        <title>Draft Genome Sequence of Streptomyces incarnatus NRRL8089, which Produces the Nucleoside Antibiotic Sinefungin.</title>
        <authorList>
            <person name="Oshima K."/>
            <person name="Hattori M."/>
            <person name="Shimizu H."/>
            <person name="Fukuda K."/>
            <person name="Nemoto M."/>
            <person name="Inagaki K."/>
            <person name="Tamura T."/>
        </authorList>
    </citation>
    <scope>NUCLEOTIDE SEQUENCE</scope>
    <source>
        <strain evidence="1">FACHB-1277</strain>
    </source>
</reference>
<dbReference type="EMBL" id="JACJPY010000095">
    <property type="protein sequence ID" value="MBD2152299.1"/>
    <property type="molecule type" value="Genomic_DNA"/>
</dbReference>
<dbReference type="Proteomes" id="UP000631421">
    <property type="component" value="Unassembled WGS sequence"/>
</dbReference>
<keyword evidence="2" id="KW-1185">Reference proteome</keyword>
<dbReference type="RefSeq" id="WP_190352708.1">
    <property type="nucleotide sequence ID" value="NZ_JACJPY010000095.1"/>
</dbReference>